<feature type="region of interest" description="Disordered" evidence="13">
    <location>
        <begin position="286"/>
        <end position="318"/>
    </location>
</feature>
<dbReference type="AlphaFoldDB" id="A0A1I5PKV9"/>
<evidence type="ECO:0000256" key="8">
    <source>
        <dbReference type="ARBA" id="ARBA00023139"/>
    </source>
</evidence>
<evidence type="ECO:0000256" key="1">
    <source>
        <dbReference type="ARBA" id="ARBA00000971"/>
    </source>
</evidence>
<dbReference type="InterPro" id="IPR027304">
    <property type="entry name" value="Trigger_fact/SurA_dom_sf"/>
</dbReference>
<protein>
    <recommendedName>
        <fullName evidence="11">Foldase protein PrsA</fullName>
        <ecNumber evidence="11">5.2.1.8</ecNumber>
    </recommendedName>
</protein>
<dbReference type="Pfam" id="PF00639">
    <property type="entry name" value="Rotamase"/>
    <property type="match status" value="1"/>
</dbReference>
<evidence type="ECO:0000256" key="12">
    <source>
        <dbReference type="SAM" id="Coils"/>
    </source>
</evidence>
<evidence type="ECO:0000313" key="19">
    <source>
        <dbReference type="Proteomes" id="UP000321547"/>
    </source>
</evidence>
<dbReference type="EC" id="5.2.1.8" evidence="11"/>
<dbReference type="Proteomes" id="UP000242243">
    <property type="component" value="Unassembled WGS sequence"/>
</dbReference>
<dbReference type="OrthoDB" id="14196at2"/>
<comment type="similarity">
    <text evidence="3 11">Belongs to the PrsA family.</text>
</comment>
<evidence type="ECO:0000313" key="17">
    <source>
        <dbReference type="EMBL" id="SFP34663.1"/>
    </source>
</evidence>
<evidence type="ECO:0000256" key="4">
    <source>
        <dbReference type="ARBA" id="ARBA00022475"/>
    </source>
</evidence>
<evidence type="ECO:0000259" key="15">
    <source>
        <dbReference type="PROSITE" id="PS50198"/>
    </source>
</evidence>
<evidence type="ECO:0000256" key="7">
    <source>
        <dbReference type="ARBA" id="ARBA00023136"/>
    </source>
</evidence>
<feature type="signal peptide" evidence="14">
    <location>
        <begin position="1"/>
        <end position="21"/>
    </location>
</feature>
<evidence type="ECO:0000256" key="3">
    <source>
        <dbReference type="ARBA" id="ARBA00006071"/>
    </source>
</evidence>
<evidence type="ECO:0000256" key="5">
    <source>
        <dbReference type="ARBA" id="ARBA00022729"/>
    </source>
</evidence>
<dbReference type="Gene3D" id="3.10.50.40">
    <property type="match status" value="1"/>
</dbReference>
<keyword evidence="8 11" id="KW-0564">Palmitate</keyword>
<dbReference type="STRING" id="306540.SAMN05421839_11538"/>
<dbReference type="Proteomes" id="UP000321547">
    <property type="component" value="Unassembled WGS sequence"/>
</dbReference>
<comment type="function">
    <text evidence="11">Plays a major role in protein secretion by helping the post-translocational extracellular folding of several secreted proteins.</text>
</comment>
<keyword evidence="4 11" id="KW-1003">Cell membrane</keyword>
<gene>
    <name evidence="11 16" type="primary">prsA</name>
    <name evidence="16" type="ORF">HHA03_20780</name>
    <name evidence="17" type="ORF">SAMN05421839_11538</name>
</gene>
<keyword evidence="19" id="KW-1185">Reference proteome</keyword>
<dbReference type="EMBL" id="FOXC01000015">
    <property type="protein sequence ID" value="SFP34663.1"/>
    <property type="molecule type" value="Genomic_DNA"/>
</dbReference>
<comment type="subcellular location">
    <subcellularLocation>
        <location evidence="2 11">Cell membrane</location>
        <topology evidence="2 11">Lipid-anchor</topology>
    </subcellularLocation>
</comment>
<reference evidence="16 19" key="2">
    <citation type="submission" date="2019-07" db="EMBL/GenBank/DDBJ databases">
        <title>Whole genome shotgun sequence of Halolactibacillus halophilus NBRC 100868.</title>
        <authorList>
            <person name="Hosoyama A."/>
            <person name="Uohara A."/>
            <person name="Ohji S."/>
            <person name="Ichikawa N."/>
        </authorList>
    </citation>
    <scope>NUCLEOTIDE SEQUENCE [LARGE SCALE GENOMIC DNA]</scope>
    <source>
        <strain evidence="16 19">NBRC 100868</strain>
    </source>
</reference>
<dbReference type="GO" id="GO:0005886">
    <property type="term" value="C:plasma membrane"/>
    <property type="evidence" value="ECO:0007669"/>
    <property type="project" value="UniProtKB-SubCell"/>
</dbReference>
<keyword evidence="5 11" id="KW-0732">Signal</keyword>
<comment type="catalytic activity">
    <reaction evidence="1 11">
        <text>[protein]-peptidylproline (omega=180) = [protein]-peptidylproline (omega=0)</text>
        <dbReference type="Rhea" id="RHEA:16237"/>
        <dbReference type="Rhea" id="RHEA-COMP:10747"/>
        <dbReference type="Rhea" id="RHEA-COMP:10748"/>
        <dbReference type="ChEBI" id="CHEBI:83833"/>
        <dbReference type="ChEBI" id="CHEBI:83834"/>
        <dbReference type="EC" id="5.2.1.8"/>
    </reaction>
</comment>
<dbReference type="PROSITE" id="PS51257">
    <property type="entry name" value="PROKAR_LIPOPROTEIN"/>
    <property type="match status" value="1"/>
</dbReference>
<dbReference type="GO" id="GO:0003755">
    <property type="term" value="F:peptidyl-prolyl cis-trans isomerase activity"/>
    <property type="evidence" value="ECO:0007669"/>
    <property type="project" value="UniProtKB-UniRule"/>
</dbReference>
<evidence type="ECO:0000313" key="16">
    <source>
        <dbReference type="EMBL" id="GEM02546.1"/>
    </source>
</evidence>
<keyword evidence="9 11" id="KW-0413">Isomerase</keyword>
<dbReference type="PANTHER" id="PTHR47245:SF1">
    <property type="entry name" value="FOLDASE PROTEIN PRSA"/>
    <property type="match status" value="1"/>
</dbReference>
<keyword evidence="10 11" id="KW-0449">Lipoprotein</keyword>
<dbReference type="GO" id="GO:0006457">
    <property type="term" value="P:protein folding"/>
    <property type="evidence" value="ECO:0007669"/>
    <property type="project" value="UniProtKB-UniRule"/>
</dbReference>
<accession>A0A1I5PKV9</accession>
<keyword evidence="12" id="KW-0175">Coiled coil</keyword>
<dbReference type="InterPro" id="IPR023059">
    <property type="entry name" value="Foldase_PrsA"/>
</dbReference>
<dbReference type="HAMAP" id="MF_01145">
    <property type="entry name" value="Foldase_PrsA"/>
    <property type="match status" value="1"/>
</dbReference>
<dbReference type="InterPro" id="IPR023058">
    <property type="entry name" value="PPIase_PpiC_CS"/>
</dbReference>
<reference evidence="17 18" key="1">
    <citation type="submission" date="2016-10" db="EMBL/GenBank/DDBJ databases">
        <authorList>
            <person name="de Groot N.N."/>
        </authorList>
    </citation>
    <scope>NUCLEOTIDE SEQUENCE [LARGE SCALE GENOMIC DNA]</scope>
    <source>
        <strain evidence="17 18">DSM 17073</strain>
    </source>
</reference>
<dbReference type="EMBL" id="BJWI01000043">
    <property type="protein sequence ID" value="GEM02546.1"/>
    <property type="molecule type" value="Genomic_DNA"/>
</dbReference>
<evidence type="ECO:0000313" key="18">
    <source>
        <dbReference type="Proteomes" id="UP000242243"/>
    </source>
</evidence>
<feature type="chain" id="PRO_5039406625" description="Foldase protein PrsA" evidence="14">
    <location>
        <begin position="22"/>
        <end position="318"/>
    </location>
</feature>
<dbReference type="PANTHER" id="PTHR47245">
    <property type="entry name" value="PEPTIDYLPROLYL ISOMERASE"/>
    <property type="match status" value="1"/>
</dbReference>
<dbReference type="InterPro" id="IPR046357">
    <property type="entry name" value="PPIase_dom_sf"/>
</dbReference>
<feature type="domain" description="PpiC" evidence="15">
    <location>
        <begin position="137"/>
        <end position="227"/>
    </location>
</feature>
<keyword evidence="7 11" id="KW-0472">Membrane</keyword>
<dbReference type="SUPFAM" id="SSF54534">
    <property type="entry name" value="FKBP-like"/>
    <property type="match status" value="1"/>
</dbReference>
<evidence type="ECO:0000256" key="14">
    <source>
        <dbReference type="SAM" id="SignalP"/>
    </source>
</evidence>
<evidence type="ECO:0000256" key="10">
    <source>
        <dbReference type="ARBA" id="ARBA00023288"/>
    </source>
</evidence>
<dbReference type="PROSITE" id="PS01096">
    <property type="entry name" value="PPIC_PPIASE_1"/>
    <property type="match status" value="1"/>
</dbReference>
<name>A0A1I5PKV9_9BACI</name>
<evidence type="ECO:0000256" key="6">
    <source>
        <dbReference type="ARBA" id="ARBA00023110"/>
    </source>
</evidence>
<sequence length="318" mass="35426">MKKLVMVATITASLIGLSACSGDDAEVVVETNEGNITKDAFYEELKATAGESVLQNMVLKTILESKYEIDESAIEDQMNMYREQYGDMFEMLLQQQGIASEAAFEEQLRMQMLQQKALSDGVEVTDEEIEAQYNRMINEVQASHILVEDEELANELYERATSGEDFAALAEEYSTDSGSAVEGGSVGYFSRGQMVPAFEDKAYELEIGDISEPVQSEYGYHIIYVTDKRPVETDVEALEDVRDQLESEIAATKVDSTQAQEKITQLLKDADIDVLVEEFEDTFVFEDPAADLEENVDVEEDADADTDETDDTTDESAE</sequence>
<organism evidence="17 18">
    <name type="scientific">Halolactibacillus halophilus</name>
    <dbReference type="NCBI Taxonomy" id="306540"/>
    <lineage>
        <taxon>Bacteria</taxon>
        <taxon>Bacillati</taxon>
        <taxon>Bacillota</taxon>
        <taxon>Bacilli</taxon>
        <taxon>Bacillales</taxon>
        <taxon>Bacillaceae</taxon>
        <taxon>Halolactibacillus</taxon>
    </lineage>
</organism>
<feature type="coiled-coil region" evidence="12">
    <location>
        <begin position="235"/>
        <end position="262"/>
    </location>
</feature>
<dbReference type="InterPro" id="IPR000297">
    <property type="entry name" value="PPIase_PpiC"/>
</dbReference>
<evidence type="ECO:0000256" key="11">
    <source>
        <dbReference type="HAMAP-Rule" id="MF_01145"/>
    </source>
</evidence>
<dbReference type="RefSeq" id="WP_089831785.1">
    <property type="nucleotide sequence ID" value="NZ_BJWI01000043.1"/>
</dbReference>
<dbReference type="PROSITE" id="PS50198">
    <property type="entry name" value="PPIC_PPIASE_2"/>
    <property type="match status" value="1"/>
</dbReference>
<proteinExistence type="inferred from homology"/>
<evidence type="ECO:0000256" key="9">
    <source>
        <dbReference type="ARBA" id="ARBA00023235"/>
    </source>
</evidence>
<evidence type="ECO:0000256" key="2">
    <source>
        <dbReference type="ARBA" id="ARBA00004193"/>
    </source>
</evidence>
<dbReference type="InterPro" id="IPR050245">
    <property type="entry name" value="PrsA_foldase"/>
</dbReference>
<evidence type="ECO:0000256" key="13">
    <source>
        <dbReference type="SAM" id="MobiDB-lite"/>
    </source>
</evidence>
<dbReference type="SUPFAM" id="SSF109998">
    <property type="entry name" value="Triger factor/SurA peptide-binding domain-like"/>
    <property type="match status" value="1"/>
</dbReference>
<keyword evidence="6 11" id="KW-0697">Rotamase</keyword>